<evidence type="ECO:0000313" key="2">
    <source>
        <dbReference type="EMBL" id="SEM78856.1"/>
    </source>
</evidence>
<keyword evidence="1" id="KW-1133">Transmembrane helix</keyword>
<dbReference type="CDD" id="cd05483">
    <property type="entry name" value="retropepsin_like_bacteria"/>
    <property type="match status" value="1"/>
</dbReference>
<dbReference type="SUPFAM" id="SSF50630">
    <property type="entry name" value="Acid proteases"/>
    <property type="match status" value="1"/>
</dbReference>
<dbReference type="RefSeq" id="WP_090627495.1">
    <property type="nucleotide sequence ID" value="NZ_FOCP01000002.1"/>
</dbReference>
<reference evidence="2 3" key="1">
    <citation type="submission" date="2016-10" db="EMBL/GenBank/DDBJ databases">
        <authorList>
            <person name="de Groot N.N."/>
        </authorList>
    </citation>
    <scope>NUCLEOTIDE SEQUENCE [LARGE SCALE GENOMIC DNA]</scope>
    <source>
        <strain evidence="2 3">Nm22</strain>
    </source>
</reference>
<dbReference type="GO" id="GO:0006508">
    <property type="term" value="P:proteolysis"/>
    <property type="evidence" value="ECO:0007669"/>
    <property type="project" value="UniProtKB-KW"/>
</dbReference>
<feature type="transmembrane region" description="Helical" evidence="1">
    <location>
        <begin position="6"/>
        <end position="23"/>
    </location>
</feature>
<dbReference type="Gene3D" id="2.40.70.10">
    <property type="entry name" value="Acid Proteases"/>
    <property type="match status" value="1"/>
</dbReference>
<accession>A0A1H8B830</accession>
<proteinExistence type="predicted"/>
<dbReference type="InterPro" id="IPR021109">
    <property type="entry name" value="Peptidase_aspartic_dom_sf"/>
</dbReference>
<dbReference type="EMBL" id="FOCP01000002">
    <property type="protein sequence ID" value="SEM78856.1"/>
    <property type="molecule type" value="Genomic_DNA"/>
</dbReference>
<sequence>MVKGFISVLIIWIIIFSAAYLYFDTRLEPRVSAAREYLENGSVIIPRSWDGHYYVQGSVNGFPVKFMIDTGASVVSVGKQFARSANLPAGRPASFATAGGVVQGEMVFNQTIEAGGIVMSGLEVSVGLHGDVALLGQNFLRNIDVIQSNDTMILRFRTR</sequence>
<dbReference type="Proteomes" id="UP000199459">
    <property type="component" value="Unassembled WGS sequence"/>
</dbReference>
<keyword evidence="1" id="KW-0472">Membrane</keyword>
<evidence type="ECO:0000313" key="3">
    <source>
        <dbReference type="Proteomes" id="UP000199459"/>
    </source>
</evidence>
<dbReference type="GO" id="GO:0004190">
    <property type="term" value="F:aspartic-type endopeptidase activity"/>
    <property type="evidence" value="ECO:0007669"/>
    <property type="project" value="InterPro"/>
</dbReference>
<name>A0A1H8B830_9PROT</name>
<evidence type="ECO:0000256" key="1">
    <source>
        <dbReference type="SAM" id="Phobius"/>
    </source>
</evidence>
<dbReference type="AlphaFoldDB" id="A0A1H8B830"/>
<dbReference type="Pfam" id="PF13975">
    <property type="entry name" value="gag-asp_proteas"/>
    <property type="match status" value="1"/>
</dbReference>
<keyword evidence="1" id="KW-0812">Transmembrane</keyword>
<gene>
    <name evidence="2" type="ORF">SAMN05216325_102147</name>
</gene>
<dbReference type="NCBIfam" id="TIGR02281">
    <property type="entry name" value="clan_AA_DTGA"/>
    <property type="match status" value="1"/>
</dbReference>
<protein>
    <submittedName>
        <fullName evidence="2">Aspartyl protease family protein</fullName>
    </submittedName>
</protein>
<keyword evidence="2" id="KW-0378">Hydrolase</keyword>
<organism evidence="2 3">
    <name type="scientific">Nitrosomonas marina</name>
    <dbReference type="NCBI Taxonomy" id="917"/>
    <lineage>
        <taxon>Bacteria</taxon>
        <taxon>Pseudomonadati</taxon>
        <taxon>Pseudomonadota</taxon>
        <taxon>Betaproteobacteria</taxon>
        <taxon>Nitrosomonadales</taxon>
        <taxon>Nitrosomonadaceae</taxon>
        <taxon>Nitrosomonas</taxon>
    </lineage>
</organism>
<dbReference type="STRING" id="917.SAMN05216326_12147"/>
<dbReference type="PROSITE" id="PS00141">
    <property type="entry name" value="ASP_PROTEASE"/>
    <property type="match status" value="1"/>
</dbReference>
<dbReference type="InterPro" id="IPR001969">
    <property type="entry name" value="Aspartic_peptidase_AS"/>
</dbReference>
<dbReference type="InterPro" id="IPR034122">
    <property type="entry name" value="Retropepsin-like_bacterial"/>
</dbReference>
<keyword evidence="2" id="KW-0645">Protease</keyword>
<dbReference type="OrthoDB" id="185963at2"/>
<dbReference type="InterPro" id="IPR011969">
    <property type="entry name" value="Clan_AA_Asp_peptidase_C"/>
</dbReference>